<organism evidence="4 5">
    <name type="scientific">Cercophora newfieldiana</name>
    <dbReference type="NCBI Taxonomy" id="92897"/>
    <lineage>
        <taxon>Eukaryota</taxon>
        <taxon>Fungi</taxon>
        <taxon>Dikarya</taxon>
        <taxon>Ascomycota</taxon>
        <taxon>Pezizomycotina</taxon>
        <taxon>Sordariomycetes</taxon>
        <taxon>Sordariomycetidae</taxon>
        <taxon>Sordariales</taxon>
        <taxon>Lasiosphaeriaceae</taxon>
        <taxon>Cercophora</taxon>
    </lineage>
</organism>
<dbReference type="Pfam" id="PF21666">
    <property type="entry name" value="DUF4246_N"/>
    <property type="match status" value="1"/>
</dbReference>
<evidence type="ECO:0000313" key="5">
    <source>
        <dbReference type="Proteomes" id="UP001174936"/>
    </source>
</evidence>
<dbReference type="Pfam" id="PF14033">
    <property type="entry name" value="DUF4246"/>
    <property type="match status" value="1"/>
</dbReference>
<dbReference type="InterPro" id="IPR049207">
    <property type="entry name" value="DUF4246_N"/>
</dbReference>
<keyword evidence="5" id="KW-1185">Reference proteome</keyword>
<dbReference type="EMBL" id="JAULSV010000004">
    <property type="protein sequence ID" value="KAK0647061.1"/>
    <property type="molecule type" value="Genomic_DNA"/>
</dbReference>
<dbReference type="Proteomes" id="UP001174936">
    <property type="component" value="Unassembled WGS sequence"/>
</dbReference>
<dbReference type="PANTHER" id="PTHR33119">
    <property type="entry name" value="IFI3P"/>
    <property type="match status" value="1"/>
</dbReference>
<evidence type="ECO:0000259" key="2">
    <source>
        <dbReference type="Pfam" id="PF14033"/>
    </source>
</evidence>
<gene>
    <name evidence="4" type="ORF">B0T16DRAFT_330051</name>
</gene>
<comment type="caution">
    <text evidence="4">The sequence shown here is derived from an EMBL/GenBank/DDBJ whole genome shotgun (WGS) entry which is preliminary data.</text>
</comment>
<feature type="domain" description="DUF4246" evidence="2">
    <location>
        <begin position="123"/>
        <end position="591"/>
    </location>
</feature>
<dbReference type="PANTHER" id="PTHR33119:SF1">
    <property type="entry name" value="FE2OG DIOXYGENASE DOMAIN-CONTAINING PROTEIN"/>
    <property type="match status" value="1"/>
</dbReference>
<name>A0AA40CPZ9_9PEZI</name>
<protein>
    <submittedName>
        <fullName evidence="4">Uncharacterized protein</fullName>
    </submittedName>
</protein>
<dbReference type="InterPro" id="IPR025340">
    <property type="entry name" value="DUF4246"/>
</dbReference>
<evidence type="ECO:0000256" key="1">
    <source>
        <dbReference type="SAM" id="MobiDB-lite"/>
    </source>
</evidence>
<dbReference type="AlphaFoldDB" id="A0AA40CPZ9"/>
<proteinExistence type="predicted"/>
<accession>A0AA40CPZ9</accession>
<dbReference type="InterPro" id="IPR049192">
    <property type="entry name" value="DUF4246_C"/>
</dbReference>
<reference evidence="4" key="1">
    <citation type="submission" date="2023-06" db="EMBL/GenBank/DDBJ databases">
        <title>Genome-scale phylogeny and comparative genomics of the fungal order Sordariales.</title>
        <authorList>
            <consortium name="Lawrence Berkeley National Laboratory"/>
            <person name="Hensen N."/>
            <person name="Bonometti L."/>
            <person name="Westerberg I."/>
            <person name="Brannstrom I.O."/>
            <person name="Guillou S."/>
            <person name="Cros-Aarteil S."/>
            <person name="Calhoun S."/>
            <person name="Haridas S."/>
            <person name="Kuo A."/>
            <person name="Mondo S."/>
            <person name="Pangilinan J."/>
            <person name="Riley R."/>
            <person name="Labutti K."/>
            <person name="Andreopoulos B."/>
            <person name="Lipzen A."/>
            <person name="Chen C."/>
            <person name="Yanf M."/>
            <person name="Daum C."/>
            <person name="Ng V."/>
            <person name="Clum A."/>
            <person name="Steindorff A."/>
            <person name="Ohm R."/>
            <person name="Martin F."/>
            <person name="Silar P."/>
            <person name="Natvig D."/>
            <person name="Lalanne C."/>
            <person name="Gautier V."/>
            <person name="Ament-Velasquez S.L."/>
            <person name="Kruys A."/>
            <person name="Hutchinson M.I."/>
            <person name="Powell A.J."/>
            <person name="Barry K."/>
            <person name="Miller A.N."/>
            <person name="Grigoriev I.V."/>
            <person name="Debuchy R."/>
            <person name="Gladieux P."/>
            <person name="Thoren M.H."/>
            <person name="Johannesson H."/>
        </authorList>
    </citation>
    <scope>NUCLEOTIDE SEQUENCE</scope>
    <source>
        <strain evidence="4">SMH2532-1</strain>
    </source>
</reference>
<evidence type="ECO:0000313" key="4">
    <source>
        <dbReference type="EMBL" id="KAK0647061.1"/>
    </source>
</evidence>
<sequence>MAPGPSPTTEHMYPGLELPLRHFPQKPRENGQEFYRIAAHPECAGASTPILMVREIGMLIFMDRLTDKPNWDHDVFDETVVAQWRHEAFTQSEDYLRDAILADKKLYPAGMPVPNRQRIISKKAFDYCIAELRSKAALFDRTGLIYTLNSRGNRVVKSDSALRNQQAPEQYQRPGADCRVYELVDPSMYPFVHGRSEHLRNELVGVTGAVELCGKGQVTPRKDRSSPMAAPDPNSDSEGWNDFWSETYQWLPANVSFRRDGTAKFTSYINNLHPDKHPEIYDRIEQLLDACIPAWDHVLNGYTHNETTMGNANDGLWGLFDQIRFPKLKDGSYEGLVYENDKSGIWEKFDDDVVTEHEHDHGEIKLPDWHSQILDEDSPYYDSAEEFVANLRKEKWEAIREAIYPEPQEFKPLLNGLRHKLRDRFKDTGLQVVVKMSSIELTPENPEFAEGEWQVEGQLNEHIVATALFFVDCDNVTTGQLSFRMKTFNTTLLFSCEDSVKYYERVYATTLPDEPDYSAPGGIQNFGNIEIRQGRIIAFPNVFQYRVSGFSLQDRTKPGHRRLVTLCLVDPHQRIISTGNVPPQRADWWAEAIFRNGSNFSIGNMPQELFQVLFEQGATDSLNIPPEALDKIRFANRLPLEIMEMVRQHCAVPPGIMTPTEARQHHGMLLEERARFQKRVTEEWMAEEEV</sequence>
<feature type="region of interest" description="Disordered" evidence="1">
    <location>
        <begin position="215"/>
        <end position="240"/>
    </location>
</feature>
<evidence type="ECO:0000259" key="3">
    <source>
        <dbReference type="Pfam" id="PF21666"/>
    </source>
</evidence>
<feature type="domain" description="DUF4246" evidence="3">
    <location>
        <begin position="13"/>
        <end position="87"/>
    </location>
</feature>